<evidence type="ECO:0000313" key="20">
    <source>
        <dbReference type="Proteomes" id="UP001146469"/>
    </source>
</evidence>
<dbReference type="PROSITE" id="PS00611">
    <property type="entry name" value="HISOL_DEHYDROGENASE"/>
    <property type="match status" value="1"/>
</dbReference>
<evidence type="ECO:0000256" key="13">
    <source>
        <dbReference type="PIRNR" id="PIRNR000099"/>
    </source>
</evidence>
<proteinExistence type="inferred from homology"/>
<comment type="similarity">
    <text evidence="3 12 13 18">Belongs to the histidinol dehydrogenase family.</text>
</comment>
<feature type="binding site" evidence="12 15">
    <location>
        <position position="135"/>
    </location>
    <ligand>
        <name>NAD(+)</name>
        <dbReference type="ChEBI" id="CHEBI:57540"/>
    </ligand>
</feature>
<feature type="binding site" evidence="12 15">
    <location>
        <position position="197"/>
    </location>
    <ligand>
        <name>NAD(+)</name>
        <dbReference type="ChEBI" id="CHEBI:57540"/>
    </ligand>
</feature>
<dbReference type="PRINTS" id="PR00083">
    <property type="entry name" value="HOLDHDRGNASE"/>
</dbReference>
<dbReference type="Pfam" id="PF00815">
    <property type="entry name" value="Histidinol_dh"/>
    <property type="match status" value="1"/>
</dbReference>
<keyword evidence="20" id="KW-1185">Reference proteome</keyword>
<dbReference type="PANTHER" id="PTHR21256:SF2">
    <property type="entry name" value="HISTIDINE BIOSYNTHESIS TRIFUNCTIONAL PROTEIN"/>
    <property type="match status" value="1"/>
</dbReference>
<comment type="caution">
    <text evidence="19">The sequence shown here is derived from an EMBL/GenBank/DDBJ whole genome shotgun (WGS) entry which is preliminary data.</text>
</comment>
<keyword evidence="12" id="KW-0028">Amino-acid biosynthesis</keyword>
<evidence type="ECO:0000256" key="11">
    <source>
        <dbReference type="ARBA" id="ARBA00049489"/>
    </source>
</evidence>
<dbReference type="GO" id="GO:0008270">
    <property type="term" value="F:zinc ion binding"/>
    <property type="evidence" value="ECO:0007669"/>
    <property type="project" value="UniProtKB-UniRule"/>
</dbReference>
<feature type="active site" description="Proton acceptor" evidence="12 14">
    <location>
        <position position="340"/>
    </location>
</feature>
<evidence type="ECO:0000256" key="10">
    <source>
        <dbReference type="ARBA" id="ARBA00023102"/>
    </source>
</evidence>
<organism evidence="19 20">
    <name type="scientific">Corynebacterium evansiae</name>
    <dbReference type="NCBI Taxonomy" id="2913499"/>
    <lineage>
        <taxon>Bacteria</taxon>
        <taxon>Bacillati</taxon>
        <taxon>Actinomycetota</taxon>
        <taxon>Actinomycetes</taxon>
        <taxon>Mycobacteriales</taxon>
        <taxon>Corynebacteriaceae</taxon>
        <taxon>Corynebacterium</taxon>
    </lineage>
</organism>
<keyword evidence="7 12" id="KW-0862">Zinc</keyword>
<evidence type="ECO:0000313" key="19">
    <source>
        <dbReference type="EMBL" id="MCZ9290056.1"/>
    </source>
</evidence>
<feature type="binding site" evidence="12 17">
    <location>
        <position position="270"/>
    </location>
    <ligand>
        <name>Zn(2+)</name>
        <dbReference type="ChEBI" id="CHEBI:29105"/>
    </ligand>
</feature>
<evidence type="ECO:0000256" key="16">
    <source>
        <dbReference type="PIRSR" id="PIRSR000099-3"/>
    </source>
</evidence>
<feature type="binding site" evidence="12 16">
    <location>
        <position position="432"/>
    </location>
    <ligand>
        <name>substrate</name>
    </ligand>
</feature>
<dbReference type="AlphaFoldDB" id="A0A9X3LM41"/>
<reference evidence="19" key="1">
    <citation type="submission" date="2022-02" db="EMBL/GenBank/DDBJ databases">
        <title>Corynebacterium sp. from urogenital microbiome.</title>
        <authorList>
            <person name="Cappelli E.A."/>
            <person name="Ribeiro T.G."/>
            <person name="Peixe L."/>
        </authorList>
    </citation>
    <scope>NUCLEOTIDE SEQUENCE</scope>
    <source>
        <strain evidence="19">C8Ua_174</strain>
    </source>
</reference>
<feature type="binding site" evidence="12 16">
    <location>
        <position position="248"/>
    </location>
    <ligand>
        <name>substrate</name>
    </ligand>
</feature>
<keyword evidence="10 12" id="KW-0368">Histidine biosynthesis</keyword>
<comment type="pathway">
    <text evidence="2 12">Amino-acid biosynthesis; L-histidine biosynthesis; L-histidine from 5-phospho-alpha-D-ribose 1-diphosphate: step 9/9.</text>
</comment>
<evidence type="ECO:0000256" key="15">
    <source>
        <dbReference type="PIRSR" id="PIRSR000099-2"/>
    </source>
</evidence>
<evidence type="ECO:0000256" key="9">
    <source>
        <dbReference type="ARBA" id="ARBA00023027"/>
    </source>
</evidence>
<dbReference type="GO" id="GO:0005829">
    <property type="term" value="C:cytosol"/>
    <property type="evidence" value="ECO:0007669"/>
    <property type="project" value="TreeGrafter"/>
</dbReference>
<feature type="binding site" evidence="12 17">
    <location>
        <position position="273"/>
    </location>
    <ligand>
        <name>Zn(2+)</name>
        <dbReference type="ChEBI" id="CHEBI:29105"/>
    </ligand>
</feature>
<dbReference type="EC" id="1.1.1.23" evidence="4 12"/>
<keyword evidence="8 12" id="KW-0560">Oxidoreductase</keyword>
<name>A0A9X3LM41_9CORY</name>
<evidence type="ECO:0000256" key="17">
    <source>
        <dbReference type="PIRSR" id="PIRSR000099-4"/>
    </source>
</evidence>
<keyword evidence="9 12" id="KW-0520">NAD</keyword>
<feature type="active site" description="Proton acceptor" evidence="12 14">
    <location>
        <position position="339"/>
    </location>
</feature>
<comment type="function">
    <text evidence="1 12">Catalyzes the sequential NAD-dependent oxidations of L-histidinol to L-histidinaldehyde and then to L-histidine.</text>
</comment>
<dbReference type="NCBIfam" id="TIGR00069">
    <property type="entry name" value="hisD"/>
    <property type="match status" value="1"/>
</dbReference>
<feature type="binding site" evidence="12 15">
    <location>
        <position position="225"/>
    </location>
    <ligand>
        <name>NAD(+)</name>
        <dbReference type="ChEBI" id="CHEBI:57540"/>
    </ligand>
</feature>
<dbReference type="HAMAP" id="MF_01024">
    <property type="entry name" value="HisD"/>
    <property type="match status" value="1"/>
</dbReference>
<feature type="binding site" evidence="12 16">
    <location>
        <position position="273"/>
    </location>
    <ligand>
        <name>substrate</name>
    </ligand>
</feature>
<dbReference type="InterPro" id="IPR012131">
    <property type="entry name" value="Hstdl_DH"/>
</dbReference>
<comment type="catalytic activity">
    <reaction evidence="11 12">
        <text>L-histidinol + 2 NAD(+) + H2O = L-histidine + 2 NADH + 3 H(+)</text>
        <dbReference type="Rhea" id="RHEA:20641"/>
        <dbReference type="ChEBI" id="CHEBI:15377"/>
        <dbReference type="ChEBI" id="CHEBI:15378"/>
        <dbReference type="ChEBI" id="CHEBI:57540"/>
        <dbReference type="ChEBI" id="CHEBI:57595"/>
        <dbReference type="ChEBI" id="CHEBI:57699"/>
        <dbReference type="ChEBI" id="CHEBI:57945"/>
        <dbReference type="EC" id="1.1.1.23"/>
    </reaction>
</comment>
<evidence type="ECO:0000256" key="8">
    <source>
        <dbReference type="ARBA" id="ARBA00023002"/>
    </source>
</evidence>
<evidence type="ECO:0000256" key="7">
    <source>
        <dbReference type="ARBA" id="ARBA00022833"/>
    </source>
</evidence>
<dbReference type="SUPFAM" id="SSF53720">
    <property type="entry name" value="ALDH-like"/>
    <property type="match status" value="1"/>
</dbReference>
<feature type="binding site" evidence="12 17">
    <location>
        <position position="432"/>
    </location>
    <ligand>
        <name>Zn(2+)</name>
        <dbReference type="ChEBI" id="CHEBI:29105"/>
    </ligand>
</feature>
<evidence type="ECO:0000256" key="5">
    <source>
        <dbReference type="ARBA" id="ARBA00016531"/>
    </source>
</evidence>
<sequence length="450" mass="46673">MTSAQLDFSRIDLRGQAPTTAELRHRLPRGGTDVDSVIPTVAPIVDQVREGGARAALEIGQRFDGVTPDSVRVPAEVIDAAVGTLAADVIAALEEAIKRVRAFHSAIRPADKQVEVAPGGIVTERFIPVQRVGLYAPGGNAVYPSSVIMNVVPAQEAGVESLVVASPPQEGGWPHPTVLAACKLLGVDEVWAVGGAQAVALLAHGSTAEGGEELEPVDMVTGPGNIFVTAAKRLCRSVVGIDSEAGPTEIAVLADESANAVEIAYDLISQAEHDTMAASVLITDSEKLADEVVAEMNERYHITENSERVAEALSGQQSGVVLVDDIAAGIRAANAYGAEHLEIHTEDAHGVAAQITNAGAIFIGRFSPVPLGDYAAGSNHVLPTSGTARHSSGLSTLTFLKSVHVIDYNEEGLRGVADTVITLSKSEGLPAHGEAISARTSTANTNGTEV</sequence>
<dbReference type="Gene3D" id="1.20.5.1300">
    <property type="match status" value="1"/>
</dbReference>
<dbReference type="Proteomes" id="UP001146469">
    <property type="component" value="Unassembled WGS sequence"/>
</dbReference>
<evidence type="ECO:0000256" key="1">
    <source>
        <dbReference type="ARBA" id="ARBA00003850"/>
    </source>
</evidence>
<feature type="binding site" evidence="12 17">
    <location>
        <position position="373"/>
    </location>
    <ligand>
        <name>Zn(2+)</name>
        <dbReference type="ChEBI" id="CHEBI:29105"/>
    </ligand>
</feature>
<evidence type="ECO:0000256" key="12">
    <source>
        <dbReference type="HAMAP-Rule" id="MF_01024"/>
    </source>
</evidence>
<dbReference type="EMBL" id="JAKMUT010000006">
    <property type="protein sequence ID" value="MCZ9290056.1"/>
    <property type="molecule type" value="Genomic_DNA"/>
</dbReference>
<feature type="binding site" evidence="12 16">
    <location>
        <position position="340"/>
    </location>
    <ligand>
        <name>substrate</name>
    </ligand>
</feature>
<evidence type="ECO:0000256" key="3">
    <source>
        <dbReference type="ARBA" id="ARBA00010178"/>
    </source>
</evidence>
<dbReference type="FunFam" id="3.40.50.1980:FF:000001">
    <property type="entry name" value="Histidinol dehydrogenase"/>
    <property type="match status" value="1"/>
</dbReference>
<protein>
    <recommendedName>
        <fullName evidence="5 12">Histidinol dehydrogenase</fullName>
        <shortName evidence="12">HDH</shortName>
        <ecNumber evidence="4 12">1.1.1.23</ecNumber>
    </recommendedName>
</protein>
<dbReference type="InterPro" id="IPR022695">
    <property type="entry name" value="Histidinol_DH_monofunct"/>
</dbReference>
<dbReference type="PANTHER" id="PTHR21256">
    <property type="entry name" value="HISTIDINOL DEHYDROGENASE HDH"/>
    <property type="match status" value="1"/>
</dbReference>
<accession>A0A9X3LM41</accession>
<keyword evidence="6 12" id="KW-0479">Metal-binding</keyword>
<dbReference type="CDD" id="cd06572">
    <property type="entry name" value="Histidinol_dh"/>
    <property type="match status" value="1"/>
</dbReference>
<dbReference type="InterPro" id="IPR001692">
    <property type="entry name" value="Histidinol_DH_CS"/>
</dbReference>
<comment type="cofactor">
    <cofactor evidence="12 17">
        <name>Zn(2+)</name>
        <dbReference type="ChEBI" id="CHEBI:29105"/>
    </cofactor>
    <text evidence="12 17">Binds 1 zinc ion per subunit.</text>
</comment>
<dbReference type="Gene3D" id="3.40.50.1980">
    <property type="entry name" value="Nitrogenase molybdenum iron protein domain"/>
    <property type="match status" value="2"/>
</dbReference>
<evidence type="ECO:0000256" key="18">
    <source>
        <dbReference type="RuleBase" id="RU004175"/>
    </source>
</evidence>
<feature type="binding site" evidence="12 16">
    <location>
        <position position="373"/>
    </location>
    <ligand>
        <name>substrate</name>
    </ligand>
</feature>
<dbReference type="GO" id="GO:0051287">
    <property type="term" value="F:NAD binding"/>
    <property type="evidence" value="ECO:0007669"/>
    <property type="project" value="InterPro"/>
</dbReference>
<evidence type="ECO:0000256" key="14">
    <source>
        <dbReference type="PIRSR" id="PIRSR000099-1"/>
    </source>
</evidence>
<dbReference type="GO" id="GO:0004399">
    <property type="term" value="F:histidinol dehydrogenase activity"/>
    <property type="evidence" value="ECO:0007669"/>
    <property type="project" value="UniProtKB-UniRule"/>
</dbReference>
<feature type="binding site" evidence="12 16">
    <location>
        <position position="270"/>
    </location>
    <ligand>
        <name>substrate</name>
    </ligand>
</feature>
<dbReference type="RefSeq" id="WP_269944665.1">
    <property type="nucleotide sequence ID" value="NZ_JAKMUT010000006.1"/>
</dbReference>
<feature type="binding site" evidence="12 16">
    <location>
        <position position="427"/>
    </location>
    <ligand>
        <name>substrate</name>
    </ligand>
</feature>
<dbReference type="GO" id="GO:0000105">
    <property type="term" value="P:L-histidine biosynthetic process"/>
    <property type="evidence" value="ECO:0007669"/>
    <property type="project" value="UniProtKB-UniRule"/>
</dbReference>
<dbReference type="PIRSF" id="PIRSF000099">
    <property type="entry name" value="Histidinol_dh"/>
    <property type="match status" value="1"/>
</dbReference>
<evidence type="ECO:0000256" key="2">
    <source>
        <dbReference type="ARBA" id="ARBA00004940"/>
    </source>
</evidence>
<dbReference type="InterPro" id="IPR016161">
    <property type="entry name" value="Ald_DH/histidinol_DH"/>
</dbReference>
<evidence type="ECO:0000256" key="4">
    <source>
        <dbReference type="ARBA" id="ARBA00012965"/>
    </source>
</evidence>
<evidence type="ECO:0000256" key="6">
    <source>
        <dbReference type="ARBA" id="ARBA00022723"/>
    </source>
</evidence>
<gene>
    <name evidence="12 19" type="primary">hisD</name>
    <name evidence="19" type="ORF">L8V00_07545</name>
</gene>